<keyword evidence="5" id="KW-0239">DNA-directed DNA polymerase</keyword>
<evidence type="ECO:0000259" key="6">
    <source>
        <dbReference type="PROSITE" id="PS50173"/>
    </source>
</evidence>
<dbReference type="AlphaFoldDB" id="R5LVP4"/>
<proteinExistence type="inferred from homology"/>
<dbReference type="EMBL" id="CAYU010000051">
    <property type="protein sequence ID" value="CCY77052.1"/>
    <property type="molecule type" value="Genomic_DNA"/>
</dbReference>
<evidence type="ECO:0000313" key="8">
    <source>
        <dbReference type="Proteomes" id="UP000018300"/>
    </source>
</evidence>
<dbReference type="Gene3D" id="3.30.70.270">
    <property type="match status" value="1"/>
</dbReference>
<dbReference type="InterPro" id="IPR050116">
    <property type="entry name" value="DNA_polymerase-Y"/>
</dbReference>
<keyword evidence="2" id="KW-0515">Mutator protein</keyword>
<dbReference type="PANTHER" id="PTHR11076:SF35">
    <property type="entry name" value="DNA REPAIR PROTEIN HOMOLOG YOBH"/>
    <property type="match status" value="1"/>
</dbReference>
<accession>R5LVP4</accession>
<dbReference type="Proteomes" id="UP000018300">
    <property type="component" value="Unassembled WGS sequence"/>
</dbReference>
<sequence>MNNRIYAAIDLKSFYASVECVERGLDPLTTNLVVADPSRTEKTICLAVSPSLKAYGIPGRPRLFEVVQKAGRRGVEYIVAPPRMALYMEYSTRIYNIYLHYVAPEDIFAYSVDEVFIDMTSYLKTYEMSPRELVIKMIKEVLDTTGITATAGIGTNMYLCKVAMDIVAKKATPDKDGVRIAELDEMSYRKLLWNHRPITDFWRVGPGYAKKLEQHMLYTMGDVARCSVGDNKEYYNEALLYKLFGVNAELLIDHSWGYEPCTMADVKSYRPENNSLSQGQVLQSPYTYDKAGLIVKEMTDILVLDLVDKGLVTNQIVLTIGYDIESLNDSEVRKRYRGEITKDRYGRSVPKHAHGTINLERFTSSTRVIIKKTMELYNRIIDKSLLVRRINVVANHVMREEDVVKEDSYRQLDIFTNYEELERIEKEQNEEFEKERHIQEAAIEIKKKFGKNALLKGMNFEEGATARERNRQIGGHKA</sequence>
<gene>
    <name evidence="7" type="ORF">BN569_00576</name>
</gene>
<evidence type="ECO:0000256" key="5">
    <source>
        <dbReference type="ARBA" id="ARBA00022932"/>
    </source>
</evidence>
<dbReference type="GO" id="GO:0005829">
    <property type="term" value="C:cytosol"/>
    <property type="evidence" value="ECO:0007669"/>
    <property type="project" value="TreeGrafter"/>
</dbReference>
<dbReference type="SUPFAM" id="SSF56672">
    <property type="entry name" value="DNA/RNA polymerases"/>
    <property type="match status" value="1"/>
</dbReference>
<dbReference type="GO" id="GO:0003684">
    <property type="term" value="F:damaged DNA binding"/>
    <property type="evidence" value="ECO:0007669"/>
    <property type="project" value="InterPro"/>
</dbReference>
<dbReference type="GO" id="GO:0006281">
    <property type="term" value="P:DNA repair"/>
    <property type="evidence" value="ECO:0007669"/>
    <property type="project" value="InterPro"/>
</dbReference>
<dbReference type="InterPro" id="IPR001126">
    <property type="entry name" value="UmuC"/>
</dbReference>
<evidence type="ECO:0000256" key="4">
    <source>
        <dbReference type="ARBA" id="ARBA00022763"/>
    </source>
</evidence>
<keyword evidence="4" id="KW-0227">DNA damage</keyword>
<dbReference type="GO" id="GO:0009432">
    <property type="term" value="P:SOS response"/>
    <property type="evidence" value="ECO:0007669"/>
    <property type="project" value="TreeGrafter"/>
</dbReference>
<dbReference type="GO" id="GO:0003887">
    <property type="term" value="F:DNA-directed DNA polymerase activity"/>
    <property type="evidence" value="ECO:0007669"/>
    <property type="project" value="UniProtKB-KW"/>
</dbReference>
<evidence type="ECO:0000313" key="7">
    <source>
        <dbReference type="EMBL" id="CCY77052.1"/>
    </source>
</evidence>
<evidence type="ECO:0000256" key="2">
    <source>
        <dbReference type="ARBA" id="ARBA00022457"/>
    </source>
</evidence>
<comment type="similarity">
    <text evidence="1">Belongs to the DNA polymerase type-Y family.</text>
</comment>
<dbReference type="PROSITE" id="PS50173">
    <property type="entry name" value="UMUC"/>
    <property type="match status" value="1"/>
</dbReference>
<feature type="domain" description="UmuC" evidence="6">
    <location>
        <begin position="6"/>
        <end position="205"/>
    </location>
</feature>
<dbReference type="InterPro" id="IPR043502">
    <property type="entry name" value="DNA/RNA_pol_sf"/>
</dbReference>
<dbReference type="Pfam" id="PF00817">
    <property type="entry name" value="IMS"/>
    <property type="match status" value="1"/>
</dbReference>
<dbReference type="InterPro" id="IPR043128">
    <property type="entry name" value="Rev_trsase/Diguanyl_cyclase"/>
</dbReference>
<keyword evidence="5" id="KW-0808">Transferase</keyword>
<evidence type="ECO:0000256" key="1">
    <source>
        <dbReference type="ARBA" id="ARBA00010945"/>
    </source>
</evidence>
<dbReference type="Gene3D" id="3.40.1170.60">
    <property type="match status" value="1"/>
</dbReference>
<dbReference type="Gene3D" id="1.10.150.20">
    <property type="entry name" value="5' to 3' exonuclease, C-terminal subdomain"/>
    <property type="match status" value="1"/>
</dbReference>
<name>R5LVP4_9FIRM</name>
<dbReference type="PANTHER" id="PTHR11076">
    <property type="entry name" value="DNA REPAIR POLYMERASE UMUC / TRANSFERASE FAMILY MEMBER"/>
    <property type="match status" value="1"/>
</dbReference>
<keyword evidence="3" id="KW-0548">Nucleotidyltransferase</keyword>
<reference evidence="7" key="1">
    <citation type="submission" date="2012-11" db="EMBL/GenBank/DDBJ databases">
        <title>Dependencies among metagenomic species, viruses, plasmids and units of genetic variation.</title>
        <authorList>
            <person name="Nielsen H.B."/>
            <person name="Almeida M."/>
            <person name="Juncker A.S."/>
            <person name="Rasmussen S."/>
            <person name="Li J."/>
            <person name="Sunagawa S."/>
            <person name="Plichta D."/>
            <person name="Gautier L."/>
            <person name="Le Chatelier E."/>
            <person name="Peletier E."/>
            <person name="Bonde I."/>
            <person name="Nielsen T."/>
            <person name="Manichanh C."/>
            <person name="Arumugam M."/>
            <person name="Batto J."/>
            <person name="Santos M.B.Q.D."/>
            <person name="Blom N."/>
            <person name="Borruel N."/>
            <person name="Burgdorf K.S."/>
            <person name="Boumezbeur F."/>
            <person name="Casellas F."/>
            <person name="Dore J."/>
            <person name="Guarner F."/>
            <person name="Hansen T."/>
            <person name="Hildebrand F."/>
            <person name="Kaas R.S."/>
            <person name="Kennedy S."/>
            <person name="Kristiansen K."/>
            <person name="Kultima J.R."/>
            <person name="Leonard P."/>
            <person name="Levenez F."/>
            <person name="Lund O."/>
            <person name="Moumen B."/>
            <person name="Le Paslier D."/>
            <person name="Pons N."/>
            <person name="Pedersen O."/>
            <person name="Prifti E."/>
            <person name="Qin J."/>
            <person name="Raes J."/>
            <person name="Tap J."/>
            <person name="Tims S."/>
            <person name="Ussery D.W."/>
            <person name="Yamada T."/>
            <person name="MetaHit consortium"/>
            <person name="Renault P."/>
            <person name="Sicheritz-Ponten T."/>
            <person name="Bork P."/>
            <person name="Wang J."/>
            <person name="Brunak S."/>
            <person name="Ehrlich S.D."/>
        </authorList>
    </citation>
    <scope>NUCLEOTIDE SEQUENCE [LARGE SCALE GENOMIC DNA]</scope>
</reference>
<organism evidence="7 8">
    <name type="scientific">Eshraghiella crossota CAG:259</name>
    <dbReference type="NCBI Taxonomy" id="1263062"/>
    <lineage>
        <taxon>Bacteria</taxon>
        <taxon>Bacillati</taxon>
        <taxon>Bacillota</taxon>
        <taxon>Clostridia</taxon>
        <taxon>Lachnospirales</taxon>
        <taxon>Lachnospiraceae</taxon>
        <taxon>Eshraghiella</taxon>
    </lineage>
</organism>
<comment type="caution">
    <text evidence="7">The sequence shown here is derived from an EMBL/GenBank/DDBJ whole genome shotgun (WGS) entry which is preliminary data.</text>
</comment>
<dbReference type="GO" id="GO:0042276">
    <property type="term" value="P:error-prone translesion synthesis"/>
    <property type="evidence" value="ECO:0007669"/>
    <property type="project" value="TreeGrafter"/>
</dbReference>
<protein>
    <submittedName>
        <fullName evidence="7">UV-damage repair protein</fullName>
    </submittedName>
</protein>
<evidence type="ECO:0000256" key="3">
    <source>
        <dbReference type="ARBA" id="ARBA00022695"/>
    </source>
</evidence>